<keyword evidence="4" id="KW-0677">Repeat</keyword>
<reference evidence="8 9" key="1">
    <citation type="submission" date="2015-03" db="EMBL/GenBank/DDBJ databases">
        <title>Draft genome of the nematode, Opisthorchis viverrini.</title>
        <authorList>
            <person name="Mitreva M."/>
        </authorList>
    </citation>
    <scope>NUCLEOTIDE SEQUENCE [LARGE SCALE GENOMIC DNA]</scope>
    <source>
        <strain evidence="8">Khon Kaen</strain>
    </source>
</reference>
<gene>
    <name evidence="8" type="ORF">X801_04307</name>
</gene>
<dbReference type="PROSITE" id="PS50222">
    <property type="entry name" value="EF_HAND_2"/>
    <property type="match status" value="2"/>
</dbReference>
<feature type="domain" description="EF-hand" evidence="7">
    <location>
        <begin position="93"/>
        <end position="124"/>
    </location>
</feature>
<feature type="coiled-coil region" evidence="6">
    <location>
        <begin position="277"/>
        <end position="327"/>
    </location>
</feature>
<evidence type="ECO:0000256" key="4">
    <source>
        <dbReference type="ARBA" id="ARBA00022737"/>
    </source>
</evidence>
<dbReference type="CDD" id="cd16180">
    <property type="entry name" value="EFh_PEF_Group_I"/>
    <property type="match status" value="1"/>
</dbReference>
<dbReference type="GO" id="GO:0005509">
    <property type="term" value="F:calcium ion binding"/>
    <property type="evidence" value="ECO:0007669"/>
    <property type="project" value="InterPro"/>
</dbReference>
<dbReference type="InterPro" id="IPR018247">
    <property type="entry name" value="EF_Hand_1_Ca_BS"/>
</dbReference>
<keyword evidence="9" id="KW-1185">Reference proteome</keyword>
<dbReference type="EMBL" id="KV893031">
    <property type="protein sequence ID" value="OON19821.1"/>
    <property type="molecule type" value="Genomic_DNA"/>
</dbReference>
<evidence type="ECO:0000256" key="5">
    <source>
        <dbReference type="ARBA" id="ARBA00022837"/>
    </source>
</evidence>
<dbReference type="AlphaFoldDB" id="A0A1S8WZI1"/>
<name>A0A1S8WZI1_OPIVI</name>
<proteinExistence type="predicted"/>
<accession>A0A1S8WZI1</accession>
<dbReference type="Proteomes" id="UP000243686">
    <property type="component" value="Unassembled WGS sequence"/>
</dbReference>
<keyword evidence="6" id="KW-0175">Coiled coil</keyword>
<feature type="domain" description="EF-hand" evidence="7">
    <location>
        <begin position="22"/>
        <end position="57"/>
    </location>
</feature>
<feature type="non-terminal residue" evidence="8">
    <location>
        <position position="367"/>
    </location>
</feature>
<evidence type="ECO:0000256" key="3">
    <source>
        <dbReference type="ARBA" id="ARBA00022723"/>
    </source>
</evidence>
<keyword evidence="5" id="KW-0106">Calcium</keyword>
<dbReference type="Gene3D" id="1.10.238.10">
    <property type="entry name" value="EF-hand"/>
    <property type="match status" value="1"/>
</dbReference>
<evidence type="ECO:0000313" key="8">
    <source>
        <dbReference type="EMBL" id="OON19821.1"/>
    </source>
</evidence>
<dbReference type="PROSITE" id="PS00018">
    <property type="entry name" value="EF_HAND_1"/>
    <property type="match status" value="2"/>
</dbReference>
<protein>
    <submittedName>
        <fullName evidence="8">EF hand</fullName>
    </submittedName>
</protein>
<keyword evidence="2" id="KW-0963">Cytoplasm</keyword>
<evidence type="ECO:0000259" key="7">
    <source>
        <dbReference type="PROSITE" id="PS50222"/>
    </source>
</evidence>
<dbReference type="PANTHER" id="PTHR46212">
    <property type="entry name" value="PEFLIN"/>
    <property type="match status" value="1"/>
</dbReference>
<comment type="subcellular location">
    <subcellularLocation>
        <location evidence="1">Cytoplasm</location>
    </subcellularLocation>
</comment>
<dbReference type="GO" id="GO:0048306">
    <property type="term" value="F:calcium-dependent protein binding"/>
    <property type="evidence" value="ECO:0007669"/>
    <property type="project" value="UniProtKB-ARBA"/>
</dbReference>
<sequence>MARPPPYTRVDVKSLLKIFKRYLYFKFVRIYLSSDKDGNGRIDANELQSALSNGVHLPFNINTVSMMMKMFDRDGSGGIEFNEFAALYDYVYKWKTCFQRYDTDRSGAIDAQEMQVALRSFGYDLSHPFVCQMLRRFDRTTRGCIAFDDFIYACVCLHYLTDAFRPYDHNRNGWAEMNFEQFLMAALSIIVYRPESFRCDKHSQAEKTRALMYLLGVPSDQNHSGSDSIDFDGSIICLFRSSSKDLVGPTEQKEPGKRKIDGSKRIGLKLPALGQSIRDKNAESDDANKRLEKLRNGDRLVLSDSVQSDYEEEITALRAECVSLRDQTPLHQAVKRQDEMSLVKKATISHIALVAYMPDMSEKAELS</sequence>
<dbReference type="Pfam" id="PF13499">
    <property type="entry name" value="EF-hand_7"/>
    <property type="match status" value="2"/>
</dbReference>
<dbReference type="InterPro" id="IPR002048">
    <property type="entry name" value="EF_hand_dom"/>
</dbReference>
<dbReference type="SUPFAM" id="SSF47473">
    <property type="entry name" value="EF-hand"/>
    <property type="match status" value="1"/>
</dbReference>
<dbReference type="GO" id="GO:0005737">
    <property type="term" value="C:cytoplasm"/>
    <property type="evidence" value="ECO:0007669"/>
    <property type="project" value="UniProtKB-SubCell"/>
</dbReference>
<keyword evidence="3" id="KW-0479">Metal-binding</keyword>
<dbReference type="SMART" id="SM00054">
    <property type="entry name" value="EFh"/>
    <property type="match status" value="3"/>
</dbReference>
<organism evidence="8 9">
    <name type="scientific">Opisthorchis viverrini</name>
    <name type="common">Southeast Asian liver fluke</name>
    <dbReference type="NCBI Taxonomy" id="6198"/>
    <lineage>
        <taxon>Eukaryota</taxon>
        <taxon>Metazoa</taxon>
        <taxon>Spiralia</taxon>
        <taxon>Lophotrochozoa</taxon>
        <taxon>Platyhelminthes</taxon>
        <taxon>Trematoda</taxon>
        <taxon>Digenea</taxon>
        <taxon>Opisthorchiida</taxon>
        <taxon>Opisthorchiata</taxon>
        <taxon>Opisthorchiidae</taxon>
        <taxon>Opisthorchis</taxon>
    </lineage>
</organism>
<dbReference type="InterPro" id="IPR051426">
    <property type="entry name" value="Peflin/Sorcin_CaBP"/>
</dbReference>
<dbReference type="InterPro" id="IPR011992">
    <property type="entry name" value="EF-hand-dom_pair"/>
</dbReference>
<evidence type="ECO:0000256" key="6">
    <source>
        <dbReference type="SAM" id="Coils"/>
    </source>
</evidence>
<evidence type="ECO:0000256" key="2">
    <source>
        <dbReference type="ARBA" id="ARBA00022490"/>
    </source>
</evidence>
<evidence type="ECO:0000313" key="9">
    <source>
        <dbReference type="Proteomes" id="UP000243686"/>
    </source>
</evidence>
<dbReference type="PANTHER" id="PTHR46212:SF3">
    <property type="entry name" value="GH27120P"/>
    <property type="match status" value="1"/>
</dbReference>
<evidence type="ECO:0000256" key="1">
    <source>
        <dbReference type="ARBA" id="ARBA00004496"/>
    </source>
</evidence>